<dbReference type="Pfam" id="PF13358">
    <property type="entry name" value="DDE_3"/>
    <property type="match status" value="1"/>
</dbReference>
<evidence type="ECO:0000313" key="3">
    <source>
        <dbReference type="Proteomes" id="UP000251314"/>
    </source>
</evidence>
<name>A0A329RIC2_9STRA</name>
<keyword evidence="3" id="KW-1185">Reference proteome</keyword>
<dbReference type="GO" id="GO:0003676">
    <property type="term" value="F:nucleic acid binding"/>
    <property type="evidence" value="ECO:0007669"/>
    <property type="project" value="InterPro"/>
</dbReference>
<feature type="domain" description="Tc1-like transposase DDE" evidence="1">
    <location>
        <begin position="13"/>
        <end position="95"/>
    </location>
</feature>
<dbReference type="STRING" id="29920.A0A329RIC2"/>
<protein>
    <recommendedName>
        <fullName evidence="1">Tc1-like transposase DDE domain-containing protein</fullName>
    </recommendedName>
</protein>
<comment type="caution">
    <text evidence="2">The sequence shown here is derived from an EMBL/GenBank/DDBJ whole genome shotgun (WGS) entry which is preliminary data.</text>
</comment>
<gene>
    <name evidence="2" type="ORF">PC110_g19228</name>
</gene>
<dbReference type="VEuPathDB" id="FungiDB:PC110_g19228"/>
<evidence type="ECO:0000313" key="2">
    <source>
        <dbReference type="EMBL" id="RAW24344.1"/>
    </source>
</evidence>
<dbReference type="Gene3D" id="3.30.420.10">
    <property type="entry name" value="Ribonuclease H-like superfamily/Ribonuclease H"/>
    <property type="match status" value="1"/>
</dbReference>
<reference evidence="2 3" key="1">
    <citation type="submission" date="2018-01" db="EMBL/GenBank/DDBJ databases">
        <title>Draft genome of the strawberry crown rot pathogen Phytophthora cactorum.</title>
        <authorList>
            <person name="Armitage A.D."/>
            <person name="Lysoe E."/>
            <person name="Nellist C.F."/>
            <person name="Harrison R.J."/>
            <person name="Brurberg M.B."/>
        </authorList>
    </citation>
    <scope>NUCLEOTIDE SEQUENCE [LARGE SCALE GENOMIC DNA]</scope>
    <source>
        <strain evidence="2 3">10300</strain>
    </source>
</reference>
<sequence>MSVVLHRLQRGSIRMDSNAEFVEDIYKAAKAPAAYRANYTSNKIVIVFDNAPCHSQTEKKSTKHWGLVLLRLAPYSPICNPIEGCFSVLKSHIKAVLALEHDVLDTHPTGNDASGNRHDFRASDGDSRKCGRCLYALHHPN</sequence>
<dbReference type="Proteomes" id="UP000251314">
    <property type="component" value="Unassembled WGS sequence"/>
</dbReference>
<accession>A0A329RIC2</accession>
<evidence type="ECO:0000259" key="1">
    <source>
        <dbReference type="Pfam" id="PF13358"/>
    </source>
</evidence>
<organism evidence="2 3">
    <name type="scientific">Phytophthora cactorum</name>
    <dbReference type="NCBI Taxonomy" id="29920"/>
    <lineage>
        <taxon>Eukaryota</taxon>
        <taxon>Sar</taxon>
        <taxon>Stramenopiles</taxon>
        <taxon>Oomycota</taxon>
        <taxon>Peronosporomycetes</taxon>
        <taxon>Peronosporales</taxon>
        <taxon>Peronosporaceae</taxon>
        <taxon>Phytophthora</taxon>
    </lineage>
</organism>
<proteinExistence type="predicted"/>
<dbReference type="AlphaFoldDB" id="A0A329RIC2"/>
<dbReference type="InterPro" id="IPR036397">
    <property type="entry name" value="RNaseH_sf"/>
</dbReference>
<dbReference type="EMBL" id="MJFZ01000900">
    <property type="protein sequence ID" value="RAW24344.1"/>
    <property type="molecule type" value="Genomic_DNA"/>
</dbReference>
<dbReference type="OrthoDB" id="109023at2759"/>
<dbReference type="InterPro" id="IPR038717">
    <property type="entry name" value="Tc1-like_DDE_dom"/>
</dbReference>